<accession>A0A0U3HBQ5</accession>
<evidence type="ECO:0000313" key="2">
    <source>
        <dbReference type="EMBL" id="ALU32400.1"/>
    </source>
</evidence>
<dbReference type="Proteomes" id="UP000060043">
    <property type="component" value="Chromosome"/>
</dbReference>
<dbReference type="Proteomes" id="UP000065473">
    <property type="component" value="Chromosome"/>
</dbReference>
<sequence>MSLGDRLSLLFENRDTVAHQIQEMIYLDKLYKKEDILREIQVYSTLLPCNGKLKATLYIHAYDFKDLDWVFDNLGGIYNEVYLKVGSKLIQGEPEGGREQGREFSTVQYLIFDLQGEKSTDMELQVLHKNYKYTVKLDKKLAEDLIKDAYEVCEQVIG</sequence>
<evidence type="ECO:0000313" key="3">
    <source>
        <dbReference type="Proteomes" id="UP000060043"/>
    </source>
</evidence>
<name>A0A0U3HBQ5_9CREN</name>
<gene>
    <name evidence="1" type="ORF">ATY89_06735</name>
    <name evidence="2" type="ORF">ATZ20_09755</name>
</gene>
<evidence type="ECO:0000313" key="4">
    <source>
        <dbReference type="Proteomes" id="UP000065473"/>
    </source>
</evidence>
<reference evidence="3 4" key="1">
    <citation type="submission" date="2015-12" db="EMBL/GenBank/DDBJ databases">
        <title>A stable core within a dynamic pangenome in Sulfolobus acidocaldarius.</title>
        <authorList>
            <person name="Anderson R."/>
            <person name="Kouris A."/>
            <person name="Seward C."/>
            <person name="Campbell K."/>
            <person name="Whitaker R."/>
        </authorList>
    </citation>
    <scope>NUCLEOTIDE SEQUENCE [LARGE SCALE GENOMIC DNA]</scope>
    <source>
        <strain evidence="1 4">GG12-C01-09</strain>
        <strain evidence="2 3">NG05B_CO5_07</strain>
    </source>
</reference>
<dbReference type="AlphaFoldDB" id="A0A0U3HBQ5"/>
<dbReference type="PaxDb" id="1435377-SUSAZ_10680"/>
<organism evidence="2 3">
    <name type="scientific">Sulfolobus acidocaldarius</name>
    <dbReference type="NCBI Taxonomy" id="2285"/>
    <lineage>
        <taxon>Archaea</taxon>
        <taxon>Thermoproteota</taxon>
        <taxon>Thermoprotei</taxon>
        <taxon>Sulfolobales</taxon>
        <taxon>Sulfolobaceae</taxon>
        <taxon>Sulfolobus</taxon>
    </lineage>
</organism>
<dbReference type="EMBL" id="CP013694">
    <property type="protein sequence ID" value="ALU29665.1"/>
    <property type="molecule type" value="Genomic_DNA"/>
</dbReference>
<dbReference type="Pfam" id="PF12007">
    <property type="entry name" value="DUF3501"/>
    <property type="match status" value="1"/>
</dbReference>
<evidence type="ECO:0000313" key="1">
    <source>
        <dbReference type="EMBL" id="ALU29665.1"/>
    </source>
</evidence>
<dbReference type="EMBL" id="CP013695">
    <property type="protein sequence ID" value="ALU32400.1"/>
    <property type="molecule type" value="Genomic_DNA"/>
</dbReference>
<dbReference type="InterPro" id="IPR021890">
    <property type="entry name" value="DUF3501"/>
</dbReference>
<protein>
    <submittedName>
        <fullName evidence="2">Fructose-bisphosphate aldolase</fullName>
    </submittedName>
</protein>
<proteinExistence type="predicted"/>
<dbReference type="OMA" id="HFVRFEL"/>
<dbReference type="STRING" id="1435377.SUSAZ_10680"/>